<proteinExistence type="predicted"/>
<dbReference type="AlphaFoldDB" id="A0A8H5LRA3"/>
<comment type="caution">
    <text evidence="1">The sequence shown here is derived from an EMBL/GenBank/DDBJ whole genome shotgun (WGS) entry which is preliminary data.</text>
</comment>
<dbReference type="Proteomes" id="UP000518752">
    <property type="component" value="Unassembled WGS sequence"/>
</dbReference>
<evidence type="ECO:0000313" key="2">
    <source>
        <dbReference type="Proteomes" id="UP000518752"/>
    </source>
</evidence>
<sequence length="62" mass="7392">MTGWSTRRSQREHRATPLQDLSGSRTFLGIFVTDNIKRRGKVSVKLGLLRTYYFFDTWDYVY</sequence>
<organism evidence="1 2">
    <name type="scientific">Collybiopsis confluens</name>
    <dbReference type="NCBI Taxonomy" id="2823264"/>
    <lineage>
        <taxon>Eukaryota</taxon>
        <taxon>Fungi</taxon>
        <taxon>Dikarya</taxon>
        <taxon>Basidiomycota</taxon>
        <taxon>Agaricomycotina</taxon>
        <taxon>Agaricomycetes</taxon>
        <taxon>Agaricomycetidae</taxon>
        <taxon>Agaricales</taxon>
        <taxon>Marasmiineae</taxon>
        <taxon>Omphalotaceae</taxon>
        <taxon>Collybiopsis</taxon>
    </lineage>
</organism>
<accession>A0A8H5LRA3</accession>
<dbReference type="EMBL" id="JAACJN010000151">
    <property type="protein sequence ID" value="KAF5366623.1"/>
    <property type="molecule type" value="Genomic_DNA"/>
</dbReference>
<keyword evidence="2" id="KW-1185">Reference proteome</keyword>
<gene>
    <name evidence="1" type="ORF">D9757_011874</name>
</gene>
<protein>
    <submittedName>
        <fullName evidence="1">Uncharacterized protein</fullName>
    </submittedName>
</protein>
<evidence type="ECO:0000313" key="1">
    <source>
        <dbReference type="EMBL" id="KAF5366623.1"/>
    </source>
</evidence>
<reference evidence="1 2" key="1">
    <citation type="journal article" date="2020" name="ISME J.">
        <title>Uncovering the hidden diversity of litter-decomposition mechanisms in mushroom-forming fungi.</title>
        <authorList>
            <person name="Floudas D."/>
            <person name="Bentzer J."/>
            <person name="Ahren D."/>
            <person name="Johansson T."/>
            <person name="Persson P."/>
            <person name="Tunlid A."/>
        </authorList>
    </citation>
    <scope>NUCLEOTIDE SEQUENCE [LARGE SCALE GENOMIC DNA]</scope>
    <source>
        <strain evidence="1 2">CBS 406.79</strain>
    </source>
</reference>
<name>A0A8H5LRA3_9AGAR</name>